<dbReference type="Proteomes" id="UP000025229">
    <property type="component" value="Plasmid 2"/>
</dbReference>
<dbReference type="InterPro" id="IPR006357">
    <property type="entry name" value="HAD-SF_hydro_IIA"/>
</dbReference>
<dbReference type="SFLD" id="SFLDS00003">
    <property type="entry name" value="Haloacid_Dehalogenase"/>
    <property type="match status" value="1"/>
</dbReference>
<dbReference type="GO" id="GO:0005737">
    <property type="term" value="C:cytoplasm"/>
    <property type="evidence" value="ECO:0007669"/>
    <property type="project" value="TreeGrafter"/>
</dbReference>
<dbReference type="HOGENOM" id="CLU_043473_1_1_11"/>
<evidence type="ECO:0000313" key="3">
    <source>
        <dbReference type="Proteomes" id="UP000025229"/>
    </source>
</evidence>
<dbReference type="Pfam" id="PF13344">
    <property type="entry name" value="Hydrolase_6"/>
    <property type="match status" value="1"/>
</dbReference>
<dbReference type="EMBL" id="CP007516">
    <property type="protein sequence ID" value="AHY48267.1"/>
    <property type="molecule type" value="Genomic_DNA"/>
</dbReference>
<dbReference type="PANTHER" id="PTHR19288">
    <property type="entry name" value="4-NITROPHENYLPHOSPHATASE-RELATED"/>
    <property type="match status" value="1"/>
</dbReference>
<geneLocation type="plasmid" evidence="1">
    <name>2</name>
</geneLocation>
<dbReference type="Pfam" id="PF13242">
    <property type="entry name" value="Hydrolase_like"/>
    <property type="match status" value="1"/>
</dbReference>
<dbReference type="Gene3D" id="3.40.50.1000">
    <property type="entry name" value="HAD superfamily/HAD-like"/>
    <property type="match status" value="2"/>
</dbReference>
<dbReference type="EMBL" id="JAWXXX010000003">
    <property type="protein sequence ID" value="MDX5895540.1"/>
    <property type="molecule type" value="Genomic_DNA"/>
</dbReference>
<dbReference type="SFLD" id="SFLDG01139">
    <property type="entry name" value="C2.A:_Pyridoxal_Phosphate_Phos"/>
    <property type="match status" value="1"/>
</dbReference>
<name>A0A023X745_RUBRA</name>
<dbReference type="PANTHER" id="PTHR19288:SF46">
    <property type="entry name" value="HALOACID DEHALOGENASE-LIKE HYDROLASE DOMAIN-CONTAINING PROTEIN 2"/>
    <property type="match status" value="1"/>
</dbReference>
<dbReference type="InterPro" id="IPR023214">
    <property type="entry name" value="HAD_sf"/>
</dbReference>
<dbReference type="KEGG" id="rrd:RradSPS_2984"/>
<dbReference type="PATRIC" id="fig|42256.3.peg.3033"/>
<accession>A0A023X745</accession>
<reference evidence="2" key="2">
    <citation type="submission" date="2023-11" db="EMBL/GenBank/DDBJ databases">
        <title>MicrobeMod: A computational toolkit for identifying prokaryotic methylation and restriction-modification with nanopore sequencing.</title>
        <authorList>
            <person name="Crits-Christoph A."/>
            <person name="Kang S.C."/>
            <person name="Lee H."/>
            <person name="Ostrov N."/>
        </authorList>
    </citation>
    <scope>NUCLEOTIDE SEQUENCE</scope>
    <source>
        <strain evidence="2">ATCC 51242</strain>
    </source>
</reference>
<proteinExistence type="predicted"/>
<sequence length="257" mass="27813">MEESSRPKNYFIDMDGVLMRGAAPIPGAPEFVRRLIEREAKFLLLTNNSLFTPRDLRLRLARSGLEVPAEAIYTSAMATARFLHSQAPEGTAFVIGESGLTTALHEVGYTLTDTNPDYVVLGETRFFSFERITHATRLVADGVSFVATNPDVAGPTDFGIEPATGAFASLISTASGVRPYFVGKPNPLMMRTALNAIDAHSEESVMIGDNMDTDVIMGLESGLETILVLSGVTSRADVERYSYGPSRILDSVADIMP</sequence>
<organism evidence="1 3">
    <name type="scientific">Rubrobacter radiotolerans</name>
    <name type="common">Arthrobacter radiotolerans</name>
    <dbReference type="NCBI Taxonomy" id="42256"/>
    <lineage>
        <taxon>Bacteria</taxon>
        <taxon>Bacillati</taxon>
        <taxon>Actinomycetota</taxon>
        <taxon>Rubrobacteria</taxon>
        <taxon>Rubrobacterales</taxon>
        <taxon>Rubrobacteraceae</taxon>
        <taxon>Rubrobacter</taxon>
    </lineage>
</organism>
<dbReference type="InterPro" id="IPR036412">
    <property type="entry name" value="HAD-like_sf"/>
</dbReference>
<dbReference type="RefSeq" id="WP_041338996.1">
    <property type="nucleotide sequence ID" value="NZ_CP007516.1"/>
</dbReference>
<evidence type="ECO:0000313" key="2">
    <source>
        <dbReference type="EMBL" id="MDX5895540.1"/>
    </source>
</evidence>
<keyword evidence="1" id="KW-0378">Hydrolase</keyword>
<dbReference type="GO" id="GO:0016791">
    <property type="term" value="F:phosphatase activity"/>
    <property type="evidence" value="ECO:0007669"/>
    <property type="project" value="TreeGrafter"/>
</dbReference>
<keyword evidence="1" id="KW-0614">Plasmid</keyword>
<gene>
    <name evidence="1" type="ORF">RradSPS_2984</name>
    <name evidence="2" type="ORF">SIL72_16040</name>
</gene>
<reference evidence="1 3" key="1">
    <citation type="submission" date="2014-03" db="EMBL/GenBank/DDBJ databases">
        <title>Complete genome sequence of the Radio-Resistant Rubrobacter radiotolerans RSPS-4.</title>
        <authorList>
            <person name="Egas C.C."/>
            <person name="Barroso C.C."/>
            <person name="Froufe H.J.C."/>
            <person name="Pacheco J.J."/>
            <person name="Albuquerque L.L."/>
            <person name="da Costa M.M.S."/>
        </authorList>
    </citation>
    <scope>NUCLEOTIDE SEQUENCE [LARGE SCALE GENOMIC DNA]</scope>
    <source>
        <strain evidence="1 3">RSPS-4</strain>
        <plasmid evidence="1 3">2</plasmid>
    </source>
</reference>
<dbReference type="Proteomes" id="UP001281130">
    <property type="component" value="Unassembled WGS sequence"/>
</dbReference>
<protein>
    <submittedName>
        <fullName evidence="2">HAD-IIA family hydrolase</fullName>
    </submittedName>
    <submittedName>
        <fullName evidence="1">HAD-SF-IIA: HAD hydrolase, family IIA</fullName>
    </submittedName>
</protein>
<evidence type="ECO:0000313" key="1">
    <source>
        <dbReference type="EMBL" id="AHY48267.1"/>
    </source>
</evidence>
<dbReference type="eggNOG" id="COG0647">
    <property type="taxonomic scope" value="Bacteria"/>
</dbReference>
<dbReference type="SUPFAM" id="SSF56784">
    <property type="entry name" value="HAD-like"/>
    <property type="match status" value="1"/>
</dbReference>
<keyword evidence="3" id="KW-1185">Reference proteome</keyword>
<dbReference type="AlphaFoldDB" id="A0A023X745"/>
<dbReference type="NCBIfam" id="TIGR01460">
    <property type="entry name" value="HAD-SF-IIA"/>
    <property type="match status" value="1"/>
</dbReference>
<dbReference type="CDD" id="cd07530">
    <property type="entry name" value="HAD_Pase_UmpH-like"/>
    <property type="match status" value="1"/>
</dbReference>